<protein>
    <submittedName>
        <fullName evidence="1">Uncharacterized protein</fullName>
    </submittedName>
</protein>
<sequence>MYNTHIMENVVDPKNIVGKPSPEMTSALKHQDEIQAQIKDTQALKDIASMVTNVLGQGEYGLTMNGVEPQQAIDSLHTTTGVSVISLGRRFGYGEEPRLFMDKKGGLADWRDRFEREGHVFNAGERISVPAHVEVDKDGNIALVADDQDGRMADKFYPAQISNEARATLERYRGVAIGCVVEVQGLIERDFQLSDIHEYDVELEPEIVIPPINPTPEQVAKLPRGARVITEGKVLQVEVREEKDKLGLTQRNSYLAVETDDGRQITVPNWSDKLQYDDGILENMRGKSIQPGETIRITSYVHVDEKGKTIHSHYSRPYLVEPVTQRIDEYQALREQVGASVSRLSKLLAEQNFPDARQAFAELRTHELTQEESNQVIASLVGFSENERPIYDGHERRMYWAESLDKVYGTQIEGMTRQEFEAFAREVGTGRREQTGEHCDASYAFLIMHSNNYDSPTMLSVLSESVDERLKRLEGVADEHEVSFPESYMLEQSLGYLSSVKHPDATRKILEVARYAMSHKLYDKRMERGGDWGVPHKFLHLLWSATDDLKSSIRENPDNLSAIENLDELLAWQEELKPYPFCNTVVEYLQQVTDMFRIV</sequence>
<dbReference type="Proteomes" id="UP000177324">
    <property type="component" value="Unassembled WGS sequence"/>
</dbReference>
<dbReference type="AlphaFoldDB" id="A0A1G1VL05"/>
<dbReference type="STRING" id="1797589.A2784_00190"/>
<gene>
    <name evidence="1" type="ORF">A2784_00190</name>
</gene>
<accession>A0A1G1VL05</accession>
<name>A0A1G1VL05_9BACT</name>
<dbReference type="EMBL" id="MHCH01000050">
    <property type="protein sequence ID" value="OGY16083.1"/>
    <property type="molecule type" value="Genomic_DNA"/>
</dbReference>
<proteinExistence type="predicted"/>
<organism evidence="1 2">
    <name type="scientific">Candidatus Chisholmbacteria bacterium RIFCSPHIGHO2_01_FULL_48_12</name>
    <dbReference type="NCBI Taxonomy" id="1797589"/>
    <lineage>
        <taxon>Bacteria</taxon>
        <taxon>Candidatus Chisholmiibacteriota</taxon>
    </lineage>
</organism>
<comment type="caution">
    <text evidence="1">The sequence shown here is derived from an EMBL/GenBank/DDBJ whole genome shotgun (WGS) entry which is preliminary data.</text>
</comment>
<reference evidence="1 2" key="1">
    <citation type="journal article" date="2016" name="Nat. Commun.">
        <title>Thousands of microbial genomes shed light on interconnected biogeochemical processes in an aquifer system.</title>
        <authorList>
            <person name="Anantharaman K."/>
            <person name="Brown C.T."/>
            <person name="Hug L.A."/>
            <person name="Sharon I."/>
            <person name="Castelle C.J."/>
            <person name="Probst A.J."/>
            <person name="Thomas B.C."/>
            <person name="Singh A."/>
            <person name="Wilkins M.J."/>
            <person name="Karaoz U."/>
            <person name="Brodie E.L."/>
            <person name="Williams K.H."/>
            <person name="Hubbard S.S."/>
            <person name="Banfield J.F."/>
        </authorList>
    </citation>
    <scope>NUCLEOTIDE SEQUENCE [LARGE SCALE GENOMIC DNA]</scope>
</reference>
<evidence type="ECO:0000313" key="2">
    <source>
        <dbReference type="Proteomes" id="UP000177324"/>
    </source>
</evidence>
<evidence type="ECO:0000313" key="1">
    <source>
        <dbReference type="EMBL" id="OGY16083.1"/>
    </source>
</evidence>